<evidence type="ECO:0000256" key="4">
    <source>
        <dbReference type="ARBA" id="ARBA00023002"/>
    </source>
</evidence>
<evidence type="ECO:0000259" key="5">
    <source>
        <dbReference type="Pfam" id="PF07992"/>
    </source>
</evidence>
<dbReference type="FunCoup" id="A0A420XQF7">
    <property type="interactions" value="184"/>
</dbReference>
<organism evidence="7 8">
    <name type="scientific">Motilibacter peucedani</name>
    <dbReference type="NCBI Taxonomy" id="598650"/>
    <lineage>
        <taxon>Bacteria</taxon>
        <taxon>Bacillati</taxon>
        <taxon>Actinomycetota</taxon>
        <taxon>Actinomycetes</taxon>
        <taxon>Motilibacterales</taxon>
        <taxon>Motilibacteraceae</taxon>
        <taxon>Motilibacter</taxon>
    </lineage>
</organism>
<name>A0A420XQF7_9ACTN</name>
<protein>
    <submittedName>
        <fullName evidence="7">NAD/ferredoxin-dependent reductase-like protein</fullName>
    </submittedName>
</protein>
<reference evidence="7 8" key="1">
    <citation type="submission" date="2018-10" db="EMBL/GenBank/DDBJ databases">
        <title>Genomic Encyclopedia of Archaeal and Bacterial Type Strains, Phase II (KMG-II): from individual species to whole genera.</title>
        <authorList>
            <person name="Goeker M."/>
        </authorList>
    </citation>
    <scope>NUCLEOTIDE SEQUENCE [LARGE SCALE GENOMIC DNA]</scope>
    <source>
        <strain evidence="7 8">RP-AC37</strain>
    </source>
</reference>
<keyword evidence="8" id="KW-1185">Reference proteome</keyword>
<comment type="caution">
    <text evidence="7">The sequence shown here is derived from an EMBL/GenBank/DDBJ whole genome shotgun (WGS) entry which is preliminary data.</text>
</comment>
<evidence type="ECO:0000256" key="2">
    <source>
        <dbReference type="ARBA" id="ARBA00022630"/>
    </source>
</evidence>
<evidence type="ECO:0000256" key="1">
    <source>
        <dbReference type="ARBA" id="ARBA00001974"/>
    </source>
</evidence>
<dbReference type="PANTHER" id="PTHR43557:SF2">
    <property type="entry name" value="RIESKE DOMAIN-CONTAINING PROTEIN-RELATED"/>
    <property type="match status" value="1"/>
</dbReference>
<dbReference type="PRINTS" id="PR00411">
    <property type="entry name" value="PNDRDTASEI"/>
</dbReference>
<dbReference type="InterPro" id="IPR050446">
    <property type="entry name" value="FAD-oxidoreductase/Apoptosis"/>
</dbReference>
<proteinExistence type="predicted"/>
<sequence>MTGLSPDATVAVVGASLAGLSAVRALRTQGHTGTIVVVGEESHRPYDRPPLSKGFLAGTTSADELRLEAPGEDLDVDWRLGTRATALDAATRTLALETTEGPATLTADGVVLATGATARPLPGSGGLAGVYTVRTLDDAEALRAELLRASRLVVVGAGFVGAEVASTARGLGLEVTVVEALTAPLAGPLGARMGAVVASLHERHGVRLLCGSGVSALHGTSRVEAVELADGRLLPADVVVVGIGAVPATDWLHGSGLALGDGVLCDAGGLTSAPGVVAVGDCAAWWEDAHSRHRRVEHWSEALERPAVAVAGLLAGESRPGPRRPHWFWSEQYDTYVQFAGSAGLDEEVTVEVGELDEHRFVAAYRAGGRLTAVLGMGLPKEFRRWRKELERSVAAEAGVAESAHEPR</sequence>
<dbReference type="Pfam" id="PF07992">
    <property type="entry name" value="Pyr_redox_2"/>
    <property type="match status" value="1"/>
</dbReference>
<gene>
    <name evidence="7" type="ORF">CLV35_1923</name>
</gene>
<feature type="domain" description="Reductase C-terminal" evidence="6">
    <location>
        <begin position="327"/>
        <end position="398"/>
    </location>
</feature>
<evidence type="ECO:0000256" key="3">
    <source>
        <dbReference type="ARBA" id="ARBA00022827"/>
    </source>
</evidence>
<keyword evidence="2" id="KW-0285">Flavoprotein</keyword>
<dbReference type="SUPFAM" id="SSF51905">
    <property type="entry name" value="FAD/NAD(P)-binding domain"/>
    <property type="match status" value="1"/>
</dbReference>
<dbReference type="SUPFAM" id="SSF55424">
    <property type="entry name" value="FAD/NAD-linked reductases, dimerisation (C-terminal) domain"/>
    <property type="match status" value="1"/>
</dbReference>
<dbReference type="PRINTS" id="PR00368">
    <property type="entry name" value="FADPNR"/>
</dbReference>
<dbReference type="InterPro" id="IPR036188">
    <property type="entry name" value="FAD/NAD-bd_sf"/>
</dbReference>
<keyword evidence="3" id="KW-0274">FAD</keyword>
<comment type="cofactor">
    <cofactor evidence="1">
        <name>FAD</name>
        <dbReference type="ChEBI" id="CHEBI:57692"/>
    </cofactor>
</comment>
<feature type="domain" description="FAD/NAD(P)-binding" evidence="5">
    <location>
        <begin position="9"/>
        <end position="303"/>
    </location>
</feature>
<dbReference type="GO" id="GO:0016651">
    <property type="term" value="F:oxidoreductase activity, acting on NAD(P)H"/>
    <property type="evidence" value="ECO:0007669"/>
    <property type="project" value="TreeGrafter"/>
</dbReference>
<dbReference type="PANTHER" id="PTHR43557">
    <property type="entry name" value="APOPTOSIS-INDUCING FACTOR 1"/>
    <property type="match status" value="1"/>
</dbReference>
<dbReference type="Gene3D" id="3.30.390.30">
    <property type="match status" value="1"/>
</dbReference>
<dbReference type="Pfam" id="PF14759">
    <property type="entry name" value="Reductase_C"/>
    <property type="match status" value="1"/>
</dbReference>
<dbReference type="InterPro" id="IPR023753">
    <property type="entry name" value="FAD/NAD-binding_dom"/>
</dbReference>
<dbReference type="Gene3D" id="3.50.50.60">
    <property type="entry name" value="FAD/NAD(P)-binding domain"/>
    <property type="match status" value="2"/>
</dbReference>
<evidence type="ECO:0000259" key="6">
    <source>
        <dbReference type="Pfam" id="PF14759"/>
    </source>
</evidence>
<dbReference type="InParanoid" id="A0A420XQF7"/>
<dbReference type="EMBL" id="RBWV01000011">
    <property type="protein sequence ID" value="RKS75456.1"/>
    <property type="molecule type" value="Genomic_DNA"/>
</dbReference>
<evidence type="ECO:0000313" key="8">
    <source>
        <dbReference type="Proteomes" id="UP000281955"/>
    </source>
</evidence>
<dbReference type="InterPro" id="IPR016156">
    <property type="entry name" value="FAD/NAD-linked_Rdtase_dimer_sf"/>
</dbReference>
<dbReference type="GO" id="GO:0005737">
    <property type="term" value="C:cytoplasm"/>
    <property type="evidence" value="ECO:0007669"/>
    <property type="project" value="TreeGrafter"/>
</dbReference>
<dbReference type="InterPro" id="IPR028202">
    <property type="entry name" value="Reductase_C"/>
</dbReference>
<dbReference type="AlphaFoldDB" id="A0A420XQF7"/>
<keyword evidence="4" id="KW-0560">Oxidoreductase</keyword>
<evidence type="ECO:0000313" key="7">
    <source>
        <dbReference type="EMBL" id="RKS75456.1"/>
    </source>
</evidence>
<accession>A0A420XQF7</accession>
<dbReference type="Proteomes" id="UP000281955">
    <property type="component" value="Unassembled WGS sequence"/>
</dbReference>